<proteinExistence type="predicted"/>
<protein>
    <submittedName>
        <fullName evidence="1">Uncharacterized protein</fullName>
    </submittedName>
</protein>
<dbReference type="Proteomes" id="UP000240904">
    <property type="component" value="Unassembled WGS sequence"/>
</dbReference>
<keyword evidence="2" id="KW-1185">Reference proteome</keyword>
<reference evidence="1 2" key="1">
    <citation type="submission" date="2018-03" db="EMBL/GenBank/DDBJ databases">
        <title>Whole genome sequencing of Histamine producing bacteria.</title>
        <authorList>
            <person name="Butler K."/>
        </authorList>
    </citation>
    <scope>NUCLEOTIDE SEQUENCE [LARGE SCALE GENOMIC DNA]</scope>
    <source>
        <strain evidence="1 2">DSM 16190</strain>
    </source>
</reference>
<gene>
    <name evidence="1" type="ORF">C9I89_05730</name>
</gene>
<sequence>MQQDEFEILVKALCQKESLPQVLEALKATEEPEVVEAAASLTGQFQLAEIEGEKRIYHVFTQENEQGEEQEYVEWVMNDGDEMLKFVAWFFYAMFEIKHKDTYQAAGRTYQQPKRQ</sequence>
<evidence type="ECO:0000313" key="1">
    <source>
        <dbReference type="EMBL" id="PSW06015.1"/>
    </source>
</evidence>
<name>A0A2T3N1B2_9GAMM</name>
<comment type="caution">
    <text evidence="1">The sequence shown here is derived from an EMBL/GenBank/DDBJ whole genome shotgun (WGS) entry which is preliminary data.</text>
</comment>
<dbReference type="AlphaFoldDB" id="A0A2T3N1B2"/>
<accession>A0A2T3N1B2</accession>
<dbReference type="RefSeq" id="WP_107282395.1">
    <property type="nucleotide sequence ID" value="NZ_PYMC01000003.1"/>
</dbReference>
<organism evidence="1 2">
    <name type="scientific">Photobacterium lipolyticum</name>
    <dbReference type="NCBI Taxonomy" id="266810"/>
    <lineage>
        <taxon>Bacteria</taxon>
        <taxon>Pseudomonadati</taxon>
        <taxon>Pseudomonadota</taxon>
        <taxon>Gammaproteobacteria</taxon>
        <taxon>Vibrionales</taxon>
        <taxon>Vibrionaceae</taxon>
        <taxon>Photobacterium</taxon>
    </lineage>
</organism>
<evidence type="ECO:0000313" key="2">
    <source>
        <dbReference type="Proteomes" id="UP000240904"/>
    </source>
</evidence>
<dbReference type="OrthoDB" id="5816727at2"/>
<dbReference type="EMBL" id="PYMC01000003">
    <property type="protein sequence ID" value="PSW06015.1"/>
    <property type="molecule type" value="Genomic_DNA"/>
</dbReference>